<dbReference type="InterPro" id="IPR050833">
    <property type="entry name" value="Poly_Biosynth_Transport"/>
</dbReference>
<feature type="transmembrane region" description="Helical" evidence="6">
    <location>
        <begin position="386"/>
        <end position="403"/>
    </location>
</feature>
<feature type="transmembrane region" description="Helical" evidence="6">
    <location>
        <begin position="290"/>
        <end position="312"/>
    </location>
</feature>
<evidence type="ECO:0000256" key="4">
    <source>
        <dbReference type="ARBA" id="ARBA00022989"/>
    </source>
</evidence>
<feature type="transmembrane region" description="Helical" evidence="6">
    <location>
        <begin position="246"/>
        <end position="269"/>
    </location>
</feature>
<feature type="transmembrane region" description="Helical" evidence="6">
    <location>
        <begin position="117"/>
        <end position="137"/>
    </location>
</feature>
<gene>
    <name evidence="7" type="ORF">K678_15516</name>
</gene>
<dbReference type="PANTHER" id="PTHR30250:SF11">
    <property type="entry name" value="O-ANTIGEN TRANSPORTER-RELATED"/>
    <property type="match status" value="1"/>
</dbReference>
<feature type="transmembrane region" description="Helical" evidence="6">
    <location>
        <begin position="6"/>
        <end position="26"/>
    </location>
</feature>
<sequence>MLRLYAKVAGLRTLSMVLAAAFIALLPTMVTPLEYGRFNLALSLTQVGAALLLSWPNQALLRFGREAYVTQGSLGEAAASRLILHLVLLVPALILAASLAGPLAAWTELDPDLLRTLLLLGLPLISLSDIATFLGQASGRYAGFGWAPLAQRACQLAALPVIALGLASGWAVLMAATLIGYGVGMALVWHSLPREALRGFRPSQAAIRQLLVYSRLLPLASVSAFLLSWMDLWFLRSLMGSEAVGIYAWAYTITLMAMTLLVPLSAMLAPRAIDHRLEQDRDSGRRLMESVGAVCALAAAALALAIGFLPALSSLVPLGSYAGAVTPVMLLAAGTVFQLGMATVEPSIYANETLASRMAAITLAMVAVNAAADAVLIPLIGLSGPALGTAAAYGTGMVLVWTLLAKSSGGGPSPWPFVALALATLALAGLAASVPPLFAALSGAVGAIILLLVSRRMGLLIGLRPLVSSLPPAAGRAIDWLAR</sequence>
<comment type="caution">
    <text evidence="7">The sequence shown here is derived from an EMBL/GenBank/DDBJ whole genome shotgun (WGS) entry which is preliminary data.</text>
</comment>
<reference evidence="7 8" key="1">
    <citation type="submission" date="2013-04" db="EMBL/GenBank/DDBJ databases">
        <authorList>
            <person name="Kuznetsov B."/>
            <person name="Ivanovsky R."/>
        </authorList>
    </citation>
    <scope>NUCLEOTIDE SEQUENCE [LARGE SCALE GENOMIC DNA]</scope>
    <source>
        <strain evidence="7 8">MGU-K5</strain>
    </source>
</reference>
<comment type="subcellular location">
    <subcellularLocation>
        <location evidence="1">Cell membrane</location>
        <topology evidence="1">Multi-pass membrane protein</topology>
    </subcellularLocation>
</comment>
<evidence type="ECO:0000256" key="2">
    <source>
        <dbReference type="ARBA" id="ARBA00022475"/>
    </source>
</evidence>
<accession>S9TEA6</accession>
<dbReference type="EMBL" id="AQPH01000083">
    <property type="protein sequence ID" value="EPY00551.1"/>
    <property type="molecule type" value="Genomic_DNA"/>
</dbReference>
<feature type="transmembrane region" description="Helical" evidence="6">
    <location>
        <begin position="157"/>
        <end position="189"/>
    </location>
</feature>
<evidence type="ECO:0000256" key="5">
    <source>
        <dbReference type="ARBA" id="ARBA00023136"/>
    </source>
</evidence>
<evidence type="ECO:0000313" key="7">
    <source>
        <dbReference type="EMBL" id="EPY00551.1"/>
    </source>
</evidence>
<feature type="transmembrane region" description="Helical" evidence="6">
    <location>
        <begin position="415"/>
        <end position="431"/>
    </location>
</feature>
<evidence type="ECO:0000256" key="6">
    <source>
        <dbReference type="SAM" id="Phobius"/>
    </source>
</evidence>
<dbReference type="AlphaFoldDB" id="S9TEA6"/>
<organism evidence="7 8">
    <name type="scientific">Magnetospirillum fulvum MGU-K5</name>
    <dbReference type="NCBI Taxonomy" id="1316936"/>
    <lineage>
        <taxon>Bacteria</taxon>
        <taxon>Pseudomonadati</taxon>
        <taxon>Pseudomonadota</taxon>
        <taxon>Alphaproteobacteria</taxon>
        <taxon>Rhodospirillales</taxon>
        <taxon>Rhodospirillaceae</taxon>
        <taxon>Magnetospirillum</taxon>
    </lineage>
</organism>
<protein>
    <submittedName>
        <fullName evidence="7">O-antigen and teichoic acid export protein</fullName>
    </submittedName>
</protein>
<feature type="transmembrane region" description="Helical" evidence="6">
    <location>
        <begin position="82"/>
        <end position="105"/>
    </location>
</feature>
<proteinExistence type="predicted"/>
<keyword evidence="2" id="KW-1003">Cell membrane</keyword>
<keyword evidence="4 6" id="KW-1133">Transmembrane helix</keyword>
<dbReference type="PANTHER" id="PTHR30250">
    <property type="entry name" value="PST FAMILY PREDICTED COLANIC ACID TRANSPORTER"/>
    <property type="match status" value="1"/>
</dbReference>
<dbReference type="RefSeq" id="WP_021133389.1">
    <property type="nucleotide sequence ID" value="NZ_AQPH01000083.1"/>
</dbReference>
<name>S9TEA6_MAGFU</name>
<evidence type="ECO:0000256" key="3">
    <source>
        <dbReference type="ARBA" id="ARBA00022692"/>
    </source>
</evidence>
<dbReference type="STRING" id="1316936.K678_15516"/>
<feature type="transmembrane region" description="Helical" evidence="6">
    <location>
        <begin position="210"/>
        <end position="234"/>
    </location>
</feature>
<dbReference type="PATRIC" id="fig|1316936.3.peg.3091"/>
<keyword evidence="5 6" id="KW-0472">Membrane</keyword>
<feature type="transmembrane region" description="Helical" evidence="6">
    <location>
        <begin position="437"/>
        <end position="454"/>
    </location>
</feature>
<evidence type="ECO:0000313" key="8">
    <source>
        <dbReference type="Proteomes" id="UP000015350"/>
    </source>
</evidence>
<evidence type="ECO:0000256" key="1">
    <source>
        <dbReference type="ARBA" id="ARBA00004651"/>
    </source>
</evidence>
<feature type="transmembrane region" description="Helical" evidence="6">
    <location>
        <begin position="358"/>
        <end position="380"/>
    </location>
</feature>
<feature type="transmembrane region" description="Helical" evidence="6">
    <location>
        <begin position="318"/>
        <end position="337"/>
    </location>
</feature>
<dbReference type="GO" id="GO:0005886">
    <property type="term" value="C:plasma membrane"/>
    <property type="evidence" value="ECO:0007669"/>
    <property type="project" value="UniProtKB-SubCell"/>
</dbReference>
<dbReference type="Proteomes" id="UP000015350">
    <property type="component" value="Unassembled WGS sequence"/>
</dbReference>
<keyword evidence="3 6" id="KW-0812">Transmembrane</keyword>